<protein>
    <recommendedName>
        <fullName evidence="3">F-box domain-containing protein</fullName>
    </recommendedName>
</protein>
<dbReference type="SUPFAM" id="SSF52047">
    <property type="entry name" value="RNI-like"/>
    <property type="match status" value="1"/>
</dbReference>
<evidence type="ECO:0000313" key="2">
    <source>
        <dbReference type="Proteomes" id="UP000091967"/>
    </source>
</evidence>
<proteinExistence type="predicted"/>
<keyword evidence="2" id="KW-1185">Reference proteome</keyword>
<gene>
    <name evidence="1" type="ORF">FPOA_09313</name>
</gene>
<dbReference type="AlphaFoldDB" id="A0A1B8ARL5"/>
<accession>A0A1B8ARL5</accession>
<evidence type="ECO:0000313" key="1">
    <source>
        <dbReference type="EMBL" id="OBS22994.1"/>
    </source>
</evidence>
<dbReference type="OMA" id="HEIWEAR"/>
<dbReference type="EMBL" id="LYXU01000003">
    <property type="protein sequence ID" value="OBS22994.1"/>
    <property type="molecule type" value="Genomic_DNA"/>
</dbReference>
<comment type="caution">
    <text evidence="1">The sequence shown here is derived from an EMBL/GenBank/DDBJ whole genome shotgun (WGS) entry which is preliminary data.</text>
</comment>
<sequence>MVDGTRVARSRIFEIVDQEEDALIADMDNLDALRRYIAASTILNLAQNTLIKLCGHDPSWVHLSVNHLSDKDSTRLELESDTGGQEPQLEPSQGRIIRLPVDILWLILGFVNQSPTNLKRKTLLSLSSSSKQLKALADSFIYSHPSITCVSTQWLFLLSLRLRPSLGNHVKCLTLFCDQDELSLNLMLLTEIASCCRNLKDLRIHDRCMEFCLVCIEYPPEGRVTSTDWHLIYMGSLFARCPQIENFRYKTGRDFRYEDTYHYTVDIVEDIPEIPFAHCHFAEGFQIAGSNLKRLDIDEDSTWLVNALLPHLSSNLTALAIERNNAVYGDHPLSTLSIQCPHLQELVLGYSFSDPIDVSDFVQACTNWRSTLHTLKVKDFGSPGWLPQIMPLMTALRTLSCGSHFPCLGEVFTSFDIASIAESKAPLELIILKNIGLPIDAIASQEIDDALVDMIVAHSSRLKILSLTGLKFGQSLLTACKKAKHLRYLYFEHGHTRSLTEVDDLLVTCPKLDFIALCLSSHGQKEEVWRRRRERSRWSTTGQCLLNSATHGLHDNGSLID</sequence>
<name>A0A1B8ARL5_FUSPO</name>
<dbReference type="InterPro" id="IPR032675">
    <property type="entry name" value="LRR_dom_sf"/>
</dbReference>
<evidence type="ECO:0008006" key="3">
    <source>
        <dbReference type="Google" id="ProtNLM"/>
    </source>
</evidence>
<dbReference type="Proteomes" id="UP000091967">
    <property type="component" value="Unassembled WGS sequence"/>
</dbReference>
<dbReference type="Gene3D" id="3.80.10.10">
    <property type="entry name" value="Ribonuclease Inhibitor"/>
    <property type="match status" value="1"/>
</dbReference>
<organism evidence="1 2">
    <name type="scientific">Fusarium poae</name>
    <dbReference type="NCBI Taxonomy" id="36050"/>
    <lineage>
        <taxon>Eukaryota</taxon>
        <taxon>Fungi</taxon>
        <taxon>Dikarya</taxon>
        <taxon>Ascomycota</taxon>
        <taxon>Pezizomycotina</taxon>
        <taxon>Sordariomycetes</taxon>
        <taxon>Hypocreomycetidae</taxon>
        <taxon>Hypocreales</taxon>
        <taxon>Nectriaceae</taxon>
        <taxon>Fusarium</taxon>
    </lineage>
</organism>
<reference evidence="1 2" key="1">
    <citation type="submission" date="2016-06" db="EMBL/GenBank/DDBJ databases">
        <title>Living apart together: crosstalk between the core and supernumerary genomes in a fungal plant pathogen.</title>
        <authorList>
            <person name="Vanheule A."/>
            <person name="Audenaert K."/>
            <person name="Warris S."/>
            <person name="Van De Geest H."/>
            <person name="Schijlen E."/>
            <person name="Hofte M."/>
            <person name="De Saeger S."/>
            <person name="Haesaert G."/>
            <person name="Waalwijk C."/>
            <person name="Van Der Lee T."/>
        </authorList>
    </citation>
    <scope>NUCLEOTIDE SEQUENCE [LARGE SCALE GENOMIC DNA]</scope>
    <source>
        <strain evidence="1 2">2516</strain>
    </source>
</reference>